<dbReference type="STRING" id="65357.A0A024FTB2"/>
<comment type="caution">
    <text evidence="3">The sequence shown here is derived from an EMBL/GenBank/DDBJ whole genome shotgun (WGS) entry which is preliminary data.</text>
</comment>
<evidence type="ECO:0000259" key="2">
    <source>
        <dbReference type="SMART" id="SM00065"/>
    </source>
</evidence>
<evidence type="ECO:0000313" key="4">
    <source>
        <dbReference type="Proteomes" id="UP000053237"/>
    </source>
</evidence>
<gene>
    <name evidence="3" type="ORF">BN9_062510</name>
</gene>
<dbReference type="OrthoDB" id="100810at2759"/>
<dbReference type="InParanoid" id="A0A024FTB2"/>
<dbReference type="Proteomes" id="UP000053237">
    <property type="component" value="Unassembled WGS sequence"/>
</dbReference>
<dbReference type="SMART" id="SM00065">
    <property type="entry name" value="GAF"/>
    <property type="match status" value="1"/>
</dbReference>
<dbReference type="InterPro" id="IPR011011">
    <property type="entry name" value="Znf_FYVE_PHD"/>
</dbReference>
<dbReference type="PANTHER" id="PTHR43102:SF2">
    <property type="entry name" value="GAF DOMAIN-CONTAINING PROTEIN"/>
    <property type="match status" value="1"/>
</dbReference>
<feature type="region of interest" description="Disordered" evidence="1">
    <location>
        <begin position="1"/>
        <end position="52"/>
    </location>
</feature>
<dbReference type="InterPro" id="IPR003018">
    <property type="entry name" value="GAF"/>
</dbReference>
<evidence type="ECO:0000313" key="3">
    <source>
        <dbReference type="EMBL" id="CCI10137.1"/>
    </source>
</evidence>
<dbReference type="SUPFAM" id="SSF55781">
    <property type="entry name" value="GAF domain-like"/>
    <property type="match status" value="1"/>
</dbReference>
<name>A0A024FTB2_9STRA</name>
<keyword evidence="4" id="KW-1185">Reference proteome</keyword>
<accession>A0A024FTB2</accession>
<organism evidence="3 4">
    <name type="scientific">Albugo candida</name>
    <dbReference type="NCBI Taxonomy" id="65357"/>
    <lineage>
        <taxon>Eukaryota</taxon>
        <taxon>Sar</taxon>
        <taxon>Stramenopiles</taxon>
        <taxon>Oomycota</taxon>
        <taxon>Peronosporomycetes</taxon>
        <taxon>Albuginales</taxon>
        <taxon>Albuginaceae</taxon>
        <taxon>Albugo</taxon>
    </lineage>
</organism>
<dbReference type="SUPFAM" id="SSF57903">
    <property type="entry name" value="FYVE/PHD zinc finger"/>
    <property type="match status" value="1"/>
</dbReference>
<dbReference type="PANTHER" id="PTHR43102">
    <property type="entry name" value="SLR1143 PROTEIN"/>
    <property type="match status" value="1"/>
</dbReference>
<dbReference type="InterPro" id="IPR029016">
    <property type="entry name" value="GAF-like_dom_sf"/>
</dbReference>
<dbReference type="Pfam" id="PF01590">
    <property type="entry name" value="GAF"/>
    <property type="match status" value="1"/>
</dbReference>
<proteinExistence type="predicted"/>
<dbReference type="EMBL" id="CAIX01000096">
    <property type="protein sequence ID" value="CCI10137.1"/>
    <property type="molecule type" value="Genomic_DNA"/>
</dbReference>
<reference evidence="3 4" key="1">
    <citation type="submission" date="2012-05" db="EMBL/GenBank/DDBJ databases">
        <title>Recombination and specialization in a pathogen metapopulation.</title>
        <authorList>
            <person name="Gardiner A."/>
            <person name="Kemen E."/>
            <person name="Schultz-Larsen T."/>
            <person name="MacLean D."/>
            <person name="Van Oosterhout C."/>
            <person name="Jones J.D.G."/>
        </authorList>
    </citation>
    <scope>NUCLEOTIDE SEQUENCE [LARGE SCALE GENOMIC DNA]</scope>
    <source>
        <strain evidence="3 4">Ac Nc2</strain>
    </source>
</reference>
<feature type="compositionally biased region" description="Polar residues" evidence="1">
    <location>
        <begin position="1"/>
        <end position="15"/>
    </location>
</feature>
<sequence length="679" mass="77131">MQSAESVQTNTSGTRNKLDASYSHTTSYKSERDTSDQLQVHVPRSVRNSVRSQEKLRSLANESLKILNWKKIDTIARQCDWKRNRDGFALFRTKKDALYYVMAVGTLNCSARELRNAMQEPNTRQYNDTMAALFGSDFSHGRVEHADKVQLDRALLDQSALHVLHESASVVTCDVYLKSASFSKRSVFSRTEWWSYLDFILEDADQKGFYKCWRSVKNRNPSFDIGGNKIKSSQLQDVVAGFSIRELTTENENNSRRPSVRILFYAQCARKGSNIITTFSRTTSRTTRKRLDLMANAMPRLHALMRRRRLGAQILIRKSAVRASNRYCIACSQSFKQPGKKKGQCELCGFDVCLLCCTIEQRETKTHQTSNILVCHPCMARVNACNYEDVTYENLMAPAIVANPSPSSPIASVLADMLEDAFNSIDQDKKRSVIRVMKHLLELDQDNEDSSIAQEGEHDAEKLAGISKEYCDALRKEKYEQIPLEKCVLANTESRSYPLNYKSGKDTIPDPLEATTEKDRLKMIKDKRLVEMGDVEELNIVCSLAAKELDCQVGFIMIIDESTQHVVATSDEQFKHLKLPRNQSVCTHLLMDDKPLLVPHLESDIRFHDMDVVQSMKKKFYCGFPIIGDNNVVLASVCCIDENTRQVTDTQYSAMQRLASTASRILQLRGSVGKRDSQF</sequence>
<dbReference type="AlphaFoldDB" id="A0A024FTB2"/>
<evidence type="ECO:0000256" key="1">
    <source>
        <dbReference type="SAM" id="MobiDB-lite"/>
    </source>
</evidence>
<protein>
    <recommendedName>
        <fullName evidence="2">GAF domain-containing protein</fullName>
    </recommendedName>
</protein>
<feature type="domain" description="GAF" evidence="2">
    <location>
        <begin position="534"/>
        <end position="676"/>
    </location>
</feature>
<dbReference type="Gene3D" id="3.30.450.40">
    <property type="match status" value="1"/>
</dbReference>